<feature type="compositionally biased region" description="Basic and acidic residues" evidence="1">
    <location>
        <begin position="349"/>
        <end position="374"/>
    </location>
</feature>
<accession>A0A6A6TF54</accession>
<reference evidence="2" key="1">
    <citation type="journal article" date="2020" name="Stud. Mycol.">
        <title>101 Dothideomycetes genomes: a test case for predicting lifestyles and emergence of pathogens.</title>
        <authorList>
            <person name="Haridas S."/>
            <person name="Albert R."/>
            <person name="Binder M."/>
            <person name="Bloem J."/>
            <person name="Labutti K."/>
            <person name="Salamov A."/>
            <person name="Andreopoulos B."/>
            <person name="Baker S."/>
            <person name="Barry K."/>
            <person name="Bills G."/>
            <person name="Bluhm B."/>
            <person name="Cannon C."/>
            <person name="Castanera R."/>
            <person name="Culley D."/>
            <person name="Daum C."/>
            <person name="Ezra D."/>
            <person name="Gonzalez J."/>
            <person name="Henrissat B."/>
            <person name="Kuo A."/>
            <person name="Liang C."/>
            <person name="Lipzen A."/>
            <person name="Lutzoni F."/>
            <person name="Magnuson J."/>
            <person name="Mondo S."/>
            <person name="Nolan M."/>
            <person name="Ohm R."/>
            <person name="Pangilinan J."/>
            <person name="Park H.-J."/>
            <person name="Ramirez L."/>
            <person name="Alfaro M."/>
            <person name="Sun H."/>
            <person name="Tritt A."/>
            <person name="Yoshinaga Y."/>
            <person name="Zwiers L.-H."/>
            <person name="Turgeon B."/>
            <person name="Goodwin S."/>
            <person name="Spatafora J."/>
            <person name="Crous P."/>
            <person name="Grigoriev I."/>
        </authorList>
    </citation>
    <scope>NUCLEOTIDE SEQUENCE</scope>
    <source>
        <strain evidence="2">CBS 122681</strain>
    </source>
</reference>
<evidence type="ECO:0000313" key="3">
    <source>
        <dbReference type="Proteomes" id="UP000799324"/>
    </source>
</evidence>
<feature type="compositionally biased region" description="Polar residues" evidence="1">
    <location>
        <begin position="178"/>
        <end position="198"/>
    </location>
</feature>
<organism evidence="2 3">
    <name type="scientific">Lophiostoma macrostomum CBS 122681</name>
    <dbReference type="NCBI Taxonomy" id="1314788"/>
    <lineage>
        <taxon>Eukaryota</taxon>
        <taxon>Fungi</taxon>
        <taxon>Dikarya</taxon>
        <taxon>Ascomycota</taxon>
        <taxon>Pezizomycotina</taxon>
        <taxon>Dothideomycetes</taxon>
        <taxon>Pleosporomycetidae</taxon>
        <taxon>Pleosporales</taxon>
        <taxon>Lophiostomataceae</taxon>
        <taxon>Lophiostoma</taxon>
    </lineage>
</organism>
<feature type="compositionally biased region" description="Basic and acidic residues" evidence="1">
    <location>
        <begin position="257"/>
        <end position="275"/>
    </location>
</feature>
<name>A0A6A6TF54_9PLEO</name>
<evidence type="ECO:0000313" key="2">
    <source>
        <dbReference type="EMBL" id="KAF2658520.1"/>
    </source>
</evidence>
<protein>
    <submittedName>
        <fullName evidence="2">Uncharacterized protein</fullName>
    </submittedName>
</protein>
<feature type="compositionally biased region" description="Basic and acidic residues" evidence="1">
    <location>
        <begin position="10"/>
        <end position="26"/>
    </location>
</feature>
<dbReference type="AlphaFoldDB" id="A0A6A6TF54"/>
<feature type="compositionally biased region" description="Polar residues" evidence="1">
    <location>
        <begin position="118"/>
        <end position="141"/>
    </location>
</feature>
<evidence type="ECO:0000256" key="1">
    <source>
        <dbReference type="SAM" id="MobiDB-lite"/>
    </source>
</evidence>
<feature type="region of interest" description="Disordered" evidence="1">
    <location>
        <begin position="1"/>
        <end position="382"/>
    </location>
</feature>
<dbReference type="Proteomes" id="UP000799324">
    <property type="component" value="Unassembled WGS sequence"/>
</dbReference>
<keyword evidence="3" id="KW-1185">Reference proteome</keyword>
<dbReference type="EMBL" id="MU004314">
    <property type="protein sequence ID" value="KAF2658520.1"/>
    <property type="molecule type" value="Genomic_DNA"/>
</dbReference>
<sequence length="382" mass="42590">MSRTNWRDQSYARDMEQKQAQNDKRTALLAKMQAERAAKGHPVTRKLEMPTTMVGRIDENNNIIDPETDLGDTHKDSETTSNPANRPAKITATNILSGPRKRKSDSGEDELEKKVKMSDQTSVKTVPSKNPVPSNRRSTGRTVRLGAMTLTDSPSQVLPQAQMNELGVASTKRKSPSGDANSEASSPPESDNTTSTKSRPLPEPNKSIQAKPKATAQSKPQGEDDNATATTSKPRFLRWEINKRTGKEQAIFTLPVTREEKKAAKIKRHAESIKERNRRRNEKAREKEKARQAEAASNNSKPPNSDLEDGEIEESDLDDGYGISDLQRGSRNPTHGKGNQIRFPTTASDEPKPVYENYRQRDYEDPGPDPKADIAKNLYDLY</sequence>
<feature type="compositionally biased region" description="Polar residues" evidence="1">
    <location>
        <begin position="150"/>
        <end position="163"/>
    </location>
</feature>
<feature type="compositionally biased region" description="Basic and acidic residues" evidence="1">
    <location>
        <begin position="237"/>
        <end position="247"/>
    </location>
</feature>
<gene>
    <name evidence="2" type="ORF">K491DRAFT_738291</name>
</gene>
<feature type="compositionally biased region" description="Basic and acidic residues" evidence="1">
    <location>
        <begin position="283"/>
        <end position="292"/>
    </location>
</feature>
<proteinExistence type="predicted"/>
<feature type="compositionally biased region" description="Acidic residues" evidence="1">
    <location>
        <begin position="306"/>
        <end position="319"/>
    </location>
</feature>